<feature type="domain" description="HTH cro/C1-type" evidence="1">
    <location>
        <begin position="2"/>
        <end position="56"/>
    </location>
</feature>
<evidence type="ECO:0000259" key="1">
    <source>
        <dbReference type="PROSITE" id="PS50943"/>
    </source>
</evidence>
<evidence type="ECO:0000313" key="3">
    <source>
        <dbReference type="Proteomes" id="UP000469430"/>
    </source>
</evidence>
<dbReference type="OrthoDB" id="7859580at2"/>
<keyword evidence="3" id="KW-1185">Reference proteome</keyword>
<dbReference type="AlphaFoldDB" id="A0A6I4TSS0"/>
<dbReference type="Pfam" id="PF13560">
    <property type="entry name" value="HTH_31"/>
    <property type="match status" value="1"/>
</dbReference>
<sequence length="119" mass="13125">MLRQERKQRSLKLADLAREIDLSVPYLSQIETGAKPVRHAHVARIIHKLGLDADTETKLRRAAALSASQYVIALPEGAQADDRILAAQIAAMFSSLTPDQKEALRVIFSSPDNVRYSGC</sequence>
<protein>
    <submittedName>
        <fullName evidence="2">Helix-turn-helix domain-containing protein</fullName>
    </submittedName>
</protein>
<dbReference type="CDD" id="cd00093">
    <property type="entry name" value="HTH_XRE"/>
    <property type="match status" value="1"/>
</dbReference>
<proteinExistence type="predicted"/>
<dbReference type="InterPro" id="IPR010982">
    <property type="entry name" value="Lambda_DNA-bd_dom_sf"/>
</dbReference>
<accession>A0A6I4TSS0</accession>
<dbReference type="EMBL" id="WTYJ01000001">
    <property type="protein sequence ID" value="MXO98932.1"/>
    <property type="molecule type" value="Genomic_DNA"/>
</dbReference>
<reference evidence="2 3" key="1">
    <citation type="submission" date="2019-12" db="EMBL/GenBank/DDBJ databases">
        <title>Genomic-based taxomic classification of the family Erythrobacteraceae.</title>
        <authorList>
            <person name="Xu L."/>
        </authorList>
    </citation>
    <scope>NUCLEOTIDE SEQUENCE [LARGE SCALE GENOMIC DNA]</scope>
    <source>
        <strain evidence="2 3">S36</strain>
    </source>
</reference>
<dbReference type="Proteomes" id="UP000469430">
    <property type="component" value="Unassembled WGS sequence"/>
</dbReference>
<dbReference type="SMART" id="SM00530">
    <property type="entry name" value="HTH_XRE"/>
    <property type="match status" value="1"/>
</dbReference>
<dbReference type="PROSITE" id="PS50943">
    <property type="entry name" value="HTH_CROC1"/>
    <property type="match status" value="1"/>
</dbReference>
<name>A0A6I4TSS0_9SPHN</name>
<dbReference type="SUPFAM" id="SSF47413">
    <property type="entry name" value="lambda repressor-like DNA-binding domains"/>
    <property type="match status" value="1"/>
</dbReference>
<dbReference type="GO" id="GO:0003677">
    <property type="term" value="F:DNA binding"/>
    <property type="evidence" value="ECO:0007669"/>
    <property type="project" value="InterPro"/>
</dbReference>
<organism evidence="2 3">
    <name type="scientific">Croceibacterium xixiisoli</name>
    <dbReference type="NCBI Taxonomy" id="1476466"/>
    <lineage>
        <taxon>Bacteria</taxon>
        <taxon>Pseudomonadati</taxon>
        <taxon>Pseudomonadota</taxon>
        <taxon>Alphaproteobacteria</taxon>
        <taxon>Sphingomonadales</taxon>
        <taxon>Erythrobacteraceae</taxon>
        <taxon>Croceibacterium</taxon>
    </lineage>
</organism>
<comment type="caution">
    <text evidence="2">The sequence shown here is derived from an EMBL/GenBank/DDBJ whole genome shotgun (WGS) entry which is preliminary data.</text>
</comment>
<dbReference type="Gene3D" id="1.10.260.40">
    <property type="entry name" value="lambda repressor-like DNA-binding domains"/>
    <property type="match status" value="1"/>
</dbReference>
<dbReference type="InterPro" id="IPR001387">
    <property type="entry name" value="Cro/C1-type_HTH"/>
</dbReference>
<evidence type="ECO:0000313" key="2">
    <source>
        <dbReference type="EMBL" id="MXO98932.1"/>
    </source>
</evidence>
<dbReference type="RefSeq" id="WP_161390521.1">
    <property type="nucleotide sequence ID" value="NZ_JBHSCP010000001.1"/>
</dbReference>
<gene>
    <name evidence="2" type="ORF">GRI97_08020</name>
</gene>